<protein>
    <submittedName>
        <fullName evidence="2">Uncharacterized protein</fullName>
    </submittedName>
</protein>
<dbReference type="AlphaFoldDB" id="A0A482VZJ7"/>
<evidence type="ECO:0000313" key="3">
    <source>
        <dbReference type="Proteomes" id="UP000292052"/>
    </source>
</evidence>
<sequence>MSSSLIRAQIPGTALECYSCDPACEASKAQKKECGKTIGSSHEAVCTTEFPAGKDMPKEAIRKCAIVVKGQKPPCNADYECKSCNSDLCNAAPSVGGSAAMLGVVAAFFMVKLFY</sequence>
<accession>A0A482VZJ7</accession>
<keyword evidence="1" id="KW-0812">Transmembrane</keyword>
<proteinExistence type="predicted"/>
<feature type="transmembrane region" description="Helical" evidence="1">
    <location>
        <begin position="91"/>
        <end position="111"/>
    </location>
</feature>
<evidence type="ECO:0000256" key="1">
    <source>
        <dbReference type="SAM" id="Phobius"/>
    </source>
</evidence>
<keyword evidence="3" id="KW-1185">Reference proteome</keyword>
<evidence type="ECO:0000313" key="2">
    <source>
        <dbReference type="EMBL" id="RZC37808.1"/>
    </source>
</evidence>
<keyword evidence="1" id="KW-1133">Transmembrane helix</keyword>
<reference evidence="2 3" key="1">
    <citation type="submission" date="2017-03" db="EMBL/GenBank/DDBJ databases">
        <title>Genome of the blue death feigning beetle - Asbolus verrucosus.</title>
        <authorList>
            <person name="Rider S.D."/>
        </authorList>
    </citation>
    <scope>NUCLEOTIDE SEQUENCE [LARGE SCALE GENOMIC DNA]</scope>
    <source>
        <strain evidence="2">Butters</strain>
        <tissue evidence="2">Head and leg muscle</tissue>
    </source>
</reference>
<dbReference type="EMBL" id="QDEB01049234">
    <property type="protein sequence ID" value="RZC37808.1"/>
    <property type="molecule type" value="Genomic_DNA"/>
</dbReference>
<keyword evidence="1" id="KW-0472">Membrane</keyword>
<name>A0A482VZJ7_ASBVE</name>
<dbReference type="Proteomes" id="UP000292052">
    <property type="component" value="Unassembled WGS sequence"/>
</dbReference>
<gene>
    <name evidence="2" type="ORF">BDFB_006367</name>
</gene>
<organism evidence="2 3">
    <name type="scientific">Asbolus verrucosus</name>
    <name type="common">Desert ironclad beetle</name>
    <dbReference type="NCBI Taxonomy" id="1661398"/>
    <lineage>
        <taxon>Eukaryota</taxon>
        <taxon>Metazoa</taxon>
        <taxon>Ecdysozoa</taxon>
        <taxon>Arthropoda</taxon>
        <taxon>Hexapoda</taxon>
        <taxon>Insecta</taxon>
        <taxon>Pterygota</taxon>
        <taxon>Neoptera</taxon>
        <taxon>Endopterygota</taxon>
        <taxon>Coleoptera</taxon>
        <taxon>Polyphaga</taxon>
        <taxon>Cucujiformia</taxon>
        <taxon>Tenebrionidae</taxon>
        <taxon>Pimeliinae</taxon>
        <taxon>Asbolus</taxon>
    </lineage>
</organism>
<comment type="caution">
    <text evidence="2">The sequence shown here is derived from an EMBL/GenBank/DDBJ whole genome shotgun (WGS) entry which is preliminary data.</text>
</comment>
<dbReference type="OrthoDB" id="75169at2759"/>